<reference evidence="1 2" key="1">
    <citation type="journal article" date="2019" name="Nat. Med.">
        <title>A library of human gut bacterial isolates paired with longitudinal multiomics data enables mechanistic microbiome research.</title>
        <authorList>
            <person name="Poyet M."/>
            <person name="Groussin M."/>
            <person name="Gibbons S.M."/>
            <person name="Avila-Pacheco J."/>
            <person name="Jiang X."/>
            <person name="Kearney S.M."/>
            <person name="Perrotta A.R."/>
            <person name="Berdy B."/>
            <person name="Zhao S."/>
            <person name="Lieberman T.D."/>
            <person name="Swanson P.K."/>
            <person name="Smith M."/>
            <person name="Roesemann S."/>
            <person name="Alexander J.E."/>
            <person name="Rich S.A."/>
            <person name="Livny J."/>
            <person name="Vlamakis H."/>
            <person name="Clish C."/>
            <person name="Bullock K."/>
            <person name="Deik A."/>
            <person name="Scott J."/>
            <person name="Pierce K.A."/>
            <person name="Xavier R.J."/>
            <person name="Alm E.J."/>
        </authorList>
    </citation>
    <scope>NUCLEOTIDE SEQUENCE [LARGE SCALE GENOMIC DNA]</scope>
    <source>
        <strain evidence="1 2">BIOML-A14</strain>
    </source>
</reference>
<organism evidence="1 2">
    <name type="scientific">Bacteroides ovatus</name>
    <dbReference type="NCBI Taxonomy" id="28116"/>
    <lineage>
        <taxon>Bacteria</taxon>
        <taxon>Pseudomonadati</taxon>
        <taxon>Bacteroidota</taxon>
        <taxon>Bacteroidia</taxon>
        <taxon>Bacteroidales</taxon>
        <taxon>Bacteroidaceae</taxon>
        <taxon>Bacteroides</taxon>
    </lineage>
</organism>
<sequence>MDLVQQLEFLLRLLLIIMTMESEDKTIPEWYNIKCEKTVEEIAPGFKCIKNAITGEILAFIHEELDDDMLDEQPSNNT</sequence>
<dbReference type="AlphaFoldDB" id="A0A5M5N7T8"/>
<comment type="caution">
    <text evidence="1">The sequence shown here is derived from an EMBL/GenBank/DDBJ whole genome shotgun (WGS) entry which is preliminary data.</text>
</comment>
<evidence type="ECO:0000313" key="2">
    <source>
        <dbReference type="Proteomes" id="UP000435985"/>
    </source>
</evidence>
<gene>
    <name evidence="1" type="ORF">F3B98_10665</name>
</gene>
<protein>
    <submittedName>
        <fullName evidence="1">Uncharacterized protein</fullName>
    </submittedName>
</protein>
<dbReference type="Proteomes" id="UP000435985">
    <property type="component" value="Unassembled WGS sequence"/>
</dbReference>
<evidence type="ECO:0000313" key="1">
    <source>
        <dbReference type="EMBL" id="KAA4664545.1"/>
    </source>
</evidence>
<dbReference type="EMBL" id="VWFO01000010">
    <property type="protein sequence ID" value="KAA4664545.1"/>
    <property type="molecule type" value="Genomic_DNA"/>
</dbReference>
<name>A0A5M5N7T8_BACOV</name>
<accession>A0A5M5N7T8</accession>
<proteinExistence type="predicted"/>